<evidence type="ECO:0000313" key="1">
    <source>
        <dbReference type="EMBL" id="CAI9949511.1"/>
    </source>
</evidence>
<gene>
    <name evidence="3" type="ORF">HINF_LOCUS31255</name>
    <name evidence="1" type="ORF">HINF_LOCUS37156</name>
    <name evidence="2" type="ORF">HINF_LOCUS38552</name>
    <name evidence="4" type="ORF">HINF_LOCUS49002</name>
</gene>
<organism evidence="2">
    <name type="scientific">Hexamita inflata</name>
    <dbReference type="NCBI Taxonomy" id="28002"/>
    <lineage>
        <taxon>Eukaryota</taxon>
        <taxon>Metamonada</taxon>
        <taxon>Diplomonadida</taxon>
        <taxon>Hexamitidae</taxon>
        <taxon>Hexamitinae</taxon>
        <taxon>Hexamita</taxon>
    </lineage>
</organism>
<dbReference type="EMBL" id="CAXDID020000104">
    <property type="protein sequence ID" value="CAL6027292.1"/>
    <property type="molecule type" value="Genomic_DNA"/>
</dbReference>
<evidence type="ECO:0000313" key="3">
    <source>
        <dbReference type="EMBL" id="CAL6027292.1"/>
    </source>
</evidence>
<dbReference type="EMBL" id="CATOUU010000819">
    <property type="protein sequence ID" value="CAI9950907.1"/>
    <property type="molecule type" value="Genomic_DNA"/>
</dbReference>
<comment type="caution">
    <text evidence="2">The sequence shown here is derived from an EMBL/GenBank/DDBJ whole genome shotgun (WGS) entry which is preliminary data.</text>
</comment>
<sequence length="175" mass="20779">MKNCERLFDRAQARKELSYVISCRWLLRAHTIQCLLWLHLLAWRRLGCPSIIGVVDSFTMFRRNCIFMLSIGDQAGVMQLGFFFSARYCKATVFAQEGVRDLWQECCCMFMDFSYTVPLQRRTSGITRLSPYVYPYLRILPLNAICFDSERDIMDTCVEYPLKWLLRVFVIYLRF</sequence>
<accession>A0AA86UH43</accession>
<dbReference type="EMBL" id="CAXDID020000228">
    <property type="protein sequence ID" value="CAL6059975.1"/>
    <property type="molecule type" value="Genomic_DNA"/>
</dbReference>
<reference evidence="3 5" key="2">
    <citation type="submission" date="2024-07" db="EMBL/GenBank/DDBJ databases">
        <authorList>
            <person name="Akdeniz Z."/>
        </authorList>
    </citation>
    <scope>NUCLEOTIDE SEQUENCE [LARGE SCALE GENOMIC DNA]</scope>
</reference>
<evidence type="ECO:0000313" key="5">
    <source>
        <dbReference type="Proteomes" id="UP001642409"/>
    </source>
</evidence>
<proteinExistence type="predicted"/>
<reference evidence="2" key="1">
    <citation type="submission" date="2023-06" db="EMBL/GenBank/DDBJ databases">
        <authorList>
            <person name="Kurt Z."/>
        </authorList>
    </citation>
    <scope>NUCLEOTIDE SEQUENCE</scope>
</reference>
<evidence type="ECO:0000313" key="4">
    <source>
        <dbReference type="EMBL" id="CAL6059975.1"/>
    </source>
</evidence>
<dbReference type="EMBL" id="CATOUU010000800">
    <property type="protein sequence ID" value="CAI9949511.1"/>
    <property type="molecule type" value="Genomic_DNA"/>
</dbReference>
<keyword evidence="5" id="KW-1185">Reference proteome</keyword>
<protein>
    <submittedName>
        <fullName evidence="3">Hypothetical_protein</fullName>
    </submittedName>
</protein>
<evidence type="ECO:0000313" key="2">
    <source>
        <dbReference type="EMBL" id="CAI9950907.1"/>
    </source>
</evidence>
<dbReference type="Proteomes" id="UP001642409">
    <property type="component" value="Unassembled WGS sequence"/>
</dbReference>
<dbReference type="AlphaFoldDB" id="A0AA86UH43"/>
<name>A0AA86UH43_9EUKA</name>